<keyword evidence="5 6" id="KW-0472">Membrane</keyword>
<dbReference type="AlphaFoldDB" id="A0A538UBY6"/>
<comment type="similarity">
    <text evidence="2">Belongs to the EamA transporter family.</text>
</comment>
<evidence type="ECO:0000256" key="5">
    <source>
        <dbReference type="ARBA" id="ARBA00023136"/>
    </source>
</evidence>
<feature type="transmembrane region" description="Helical" evidence="6">
    <location>
        <begin position="197"/>
        <end position="217"/>
    </location>
</feature>
<feature type="transmembrane region" description="Helical" evidence="6">
    <location>
        <begin position="110"/>
        <end position="127"/>
    </location>
</feature>
<dbReference type="GO" id="GO:0016020">
    <property type="term" value="C:membrane"/>
    <property type="evidence" value="ECO:0007669"/>
    <property type="project" value="UniProtKB-SubCell"/>
</dbReference>
<comment type="caution">
    <text evidence="8">The sequence shown here is derived from an EMBL/GenBank/DDBJ whole genome shotgun (WGS) entry which is preliminary data.</text>
</comment>
<protein>
    <recommendedName>
        <fullName evidence="7">EamA domain-containing protein</fullName>
    </recommendedName>
</protein>
<accession>A0A538UBY6</accession>
<gene>
    <name evidence="8" type="ORF">E6K81_04695</name>
</gene>
<dbReference type="PANTHER" id="PTHR32322:SF2">
    <property type="entry name" value="EAMA DOMAIN-CONTAINING PROTEIN"/>
    <property type="match status" value="1"/>
</dbReference>
<evidence type="ECO:0000256" key="6">
    <source>
        <dbReference type="SAM" id="Phobius"/>
    </source>
</evidence>
<keyword evidence="3 6" id="KW-0812">Transmembrane</keyword>
<evidence type="ECO:0000259" key="7">
    <source>
        <dbReference type="Pfam" id="PF00892"/>
    </source>
</evidence>
<feature type="transmembrane region" description="Helical" evidence="6">
    <location>
        <begin position="82"/>
        <end position="104"/>
    </location>
</feature>
<feature type="transmembrane region" description="Helical" evidence="6">
    <location>
        <begin position="22"/>
        <end position="42"/>
    </location>
</feature>
<feature type="transmembrane region" description="Helical" evidence="6">
    <location>
        <begin position="164"/>
        <end position="185"/>
    </location>
</feature>
<feature type="transmembrane region" description="Helical" evidence="6">
    <location>
        <begin position="48"/>
        <end position="70"/>
    </location>
</feature>
<feature type="domain" description="EamA" evidence="7">
    <location>
        <begin position="20"/>
        <end position="154"/>
    </location>
</feature>
<evidence type="ECO:0000256" key="4">
    <source>
        <dbReference type="ARBA" id="ARBA00022989"/>
    </source>
</evidence>
<dbReference type="InterPro" id="IPR050638">
    <property type="entry name" value="AA-Vitamin_Transporters"/>
</dbReference>
<dbReference type="PANTHER" id="PTHR32322">
    <property type="entry name" value="INNER MEMBRANE TRANSPORTER"/>
    <property type="match status" value="1"/>
</dbReference>
<evidence type="ECO:0000256" key="2">
    <source>
        <dbReference type="ARBA" id="ARBA00007362"/>
    </source>
</evidence>
<dbReference type="EMBL" id="VBPB01000069">
    <property type="protein sequence ID" value="TMQ73418.1"/>
    <property type="molecule type" value="Genomic_DNA"/>
</dbReference>
<sequence length="315" mass="32850">MSVRSGSAAAVSSDRSLARGRALVFAAALFWGTSATLARFVFRDLHVPAFTVVELRLMIAVALLGPWLVWRKPAALRIPRADWGYFVVLGLFGVAAVQGTYYYAIATLGVGLAILIQYVAPALIVGFEALRGARVRPRVIVAVVSALAGTALLVGAAGQHAGAIPIRGWLAGAGAAVSFTFYILYSKRGLARHAPETVLFYTFAIAAAFWAVVTPPARILAAGYGAQAWAMFLALGLFSTLVPFVCFYAGLRRLPPVQAGIVATLEPVVAVLSAALILGEGLRGLQWAGAAMVLTAAVLASVEAPSAAEASVERG</sequence>
<evidence type="ECO:0000313" key="9">
    <source>
        <dbReference type="Proteomes" id="UP000319771"/>
    </source>
</evidence>
<dbReference type="InterPro" id="IPR037185">
    <property type="entry name" value="EmrE-like"/>
</dbReference>
<dbReference type="InterPro" id="IPR000620">
    <property type="entry name" value="EamA_dom"/>
</dbReference>
<dbReference type="SUPFAM" id="SSF103481">
    <property type="entry name" value="Multidrug resistance efflux transporter EmrE"/>
    <property type="match status" value="2"/>
</dbReference>
<organism evidence="8 9">
    <name type="scientific">Eiseniibacteriota bacterium</name>
    <dbReference type="NCBI Taxonomy" id="2212470"/>
    <lineage>
        <taxon>Bacteria</taxon>
        <taxon>Candidatus Eiseniibacteriota</taxon>
    </lineage>
</organism>
<feature type="transmembrane region" description="Helical" evidence="6">
    <location>
        <begin position="139"/>
        <end position="158"/>
    </location>
</feature>
<name>A0A538UBY6_UNCEI</name>
<evidence type="ECO:0000256" key="3">
    <source>
        <dbReference type="ARBA" id="ARBA00022692"/>
    </source>
</evidence>
<dbReference type="Pfam" id="PF00892">
    <property type="entry name" value="EamA"/>
    <property type="match status" value="2"/>
</dbReference>
<evidence type="ECO:0000313" key="8">
    <source>
        <dbReference type="EMBL" id="TMQ73418.1"/>
    </source>
</evidence>
<proteinExistence type="inferred from homology"/>
<dbReference type="Proteomes" id="UP000319771">
    <property type="component" value="Unassembled WGS sequence"/>
</dbReference>
<evidence type="ECO:0000256" key="1">
    <source>
        <dbReference type="ARBA" id="ARBA00004141"/>
    </source>
</evidence>
<feature type="transmembrane region" description="Helical" evidence="6">
    <location>
        <begin position="229"/>
        <end position="250"/>
    </location>
</feature>
<feature type="domain" description="EamA" evidence="7">
    <location>
        <begin position="168"/>
        <end position="301"/>
    </location>
</feature>
<keyword evidence="4 6" id="KW-1133">Transmembrane helix</keyword>
<reference evidence="8 9" key="1">
    <citation type="journal article" date="2019" name="Nat. Microbiol.">
        <title>Mediterranean grassland soil C-N compound turnover is dependent on rainfall and depth, and is mediated by genomically divergent microorganisms.</title>
        <authorList>
            <person name="Diamond S."/>
            <person name="Andeer P.F."/>
            <person name="Li Z."/>
            <person name="Crits-Christoph A."/>
            <person name="Burstein D."/>
            <person name="Anantharaman K."/>
            <person name="Lane K.R."/>
            <person name="Thomas B.C."/>
            <person name="Pan C."/>
            <person name="Northen T.R."/>
            <person name="Banfield J.F."/>
        </authorList>
    </citation>
    <scope>NUCLEOTIDE SEQUENCE [LARGE SCALE GENOMIC DNA]</scope>
    <source>
        <strain evidence="8">WS_11</strain>
    </source>
</reference>
<comment type="subcellular location">
    <subcellularLocation>
        <location evidence="1">Membrane</location>
        <topology evidence="1">Multi-pass membrane protein</topology>
    </subcellularLocation>
</comment>